<evidence type="ECO:0000313" key="10">
    <source>
        <dbReference type="Proteomes" id="UP000029120"/>
    </source>
</evidence>
<keyword evidence="7" id="KW-0325">Glycoprotein</keyword>
<evidence type="ECO:0008006" key="11">
    <source>
        <dbReference type="Google" id="ProtNLM"/>
    </source>
</evidence>
<accession>A0A087GJT3</accession>
<dbReference type="OrthoDB" id="1394818at2759"/>
<dbReference type="GO" id="GO:0016020">
    <property type="term" value="C:membrane"/>
    <property type="evidence" value="ECO:0007669"/>
    <property type="project" value="UniProtKB-SubCell"/>
</dbReference>
<reference evidence="10" key="1">
    <citation type="journal article" date="2015" name="Nat. Plants">
        <title>Genome expansion of Arabis alpina linked with retrotransposition and reduced symmetric DNA methylation.</title>
        <authorList>
            <person name="Willing E.M."/>
            <person name="Rawat V."/>
            <person name="Mandakova T."/>
            <person name="Maumus F."/>
            <person name="James G.V."/>
            <person name="Nordstroem K.J."/>
            <person name="Becker C."/>
            <person name="Warthmann N."/>
            <person name="Chica C."/>
            <person name="Szarzynska B."/>
            <person name="Zytnicki M."/>
            <person name="Albani M.C."/>
            <person name="Kiefer C."/>
            <person name="Bergonzi S."/>
            <person name="Castaings L."/>
            <person name="Mateos J.L."/>
            <person name="Berns M.C."/>
            <person name="Bujdoso N."/>
            <person name="Piofczyk T."/>
            <person name="de Lorenzo L."/>
            <person name="Barrero-Sicilia C."/>
            <person name="Mateos I."/>
            <person name="Piednoel M."/>
            <person name="Hagmann J."/>
            <person name="Chen-Min-Tao R."/>
            <person name="Iglesias-Fernandez R."/>
            <person name="Schuster S.C."/>
            <person name="Alonso-Blanco C."/>
            <person name="Roudier F."/>
            <person name="Carbonero P."/>
            <person name="Paz-Ares J."/>
            <person name="Davis S.J."/>
            <person name="Pecinka A."/>
            <person name="Quesneville H."/>
            <person name="Colot V."/>
            <person name="Lysak M.A."/>
            <person name="Weigel D."/>
            <person name="Coupland G."/>
            <person name="Schneeberger K."/>
        </authorList>
    </citation>
    <scope>NUCLEOTIDE SEQUENCE [LARGE SCALE GENOMIC DNA]</scope>
    <source>
        <strain evidence="10">cv. Pajares</strain>
    </source>
</reference>
<feature type="signal peptide" evidence="8">
    <location>
        <begin position="1"/>
        <end position="21"/>
    </location>
</feature>
<organism evidence="9 10">
    <name type="scientific">Arabis alpina</name>
    <name type="common">Alpine rock-cress</name>
    <dbReference type="NCBI Taxonomy" id="50452"/>
    <lineage>
        <taxon>Eukaryota</taxon>
        <taxon>Viridiplantae</taxon>
        <taxon>Streptophyta</taxon>
        <taxon>Embryophyta</taxon>
        <taxon>Tracheophyta</taxon>
        <taxon>Spermatophyta</taxon>
        <taxon>Magnoliopsida</taxon>
        <taxon>eudicotyledons</taxon>
        <taxon>Gunneridae</taxon>
        <taxon>Pentapetalae</taxon>
        <taxon>rosids</taxon>
        <taxon>malvids</taxon>
        <taxon>Brassicales</taxon>
        <taxon>Brassicaceae</taxon>
        <taxon>Arabideae</taxon>
        <taxon>Arabis</taxon>
    </lineage>
</organism>
<evidence type="ECO:0000256" key="1">
    <source>
        <dbReference type="ARBA" id="ARBA00004479"/>
    </source>
</evidence>
<dbReference type="Gene3D" id="3.80.10.10">
    <property type="entry name" value="Ribonuclease Inhibitor"/>
    <property type="match status" value="1"/>
</dbReference>
<feature type="chain" id="PRO_5001822155" description="Leucine-rich repeat-containing N-terminal plant-type domain-containing protein" evidence="8">
    <location>
        <begin position="22"/>
        <end position="125"/>
    </location>
</feature>
<name>A0A087GJT3_ARAAL</name>
<keyword evidence="3 8" id="KW-0732">Signal</keyword>
<evidence type="ECO:0000256" key="2">
    <source>
        <dbReference type="ARBA" id="ARBA00022692"/>
    </source>
</evidence>
<evidence type="ECO:0000256" key="3">
    <source>
        <dbReference type="ARBA" id="ARBA00022729"/>
    </source>
</evidence>
<dbReference type="SUPFAM" id="SSF52058">
    <property type="entry name" value="L domain-like"/>
    <property type="match status" value="1"/>
</dbReference>
<dbReference type="PROSITE" id="PS51257">
    <property type="entry name" value="PROKAR_LIPOPROTEIN"/>
    <property type="match status" value="1"/>
</dbReference>
<dbReference type="PANTHER" id="PTHR48061:SF2">
    <property type="entry name" value="RECEPTOR LIKE PROTEIN 30-LIKE"/>
    <property type="match status" value="1"/>
</dbReference>
<evidence type="ECO:0000256" key="7">
    <source>
        <dbReference type="ARBA" id="ARBA00023180"/>
    </source>
</evidence>
<dbReference type="EMBL" id="CM002875">
    <property type="protein sequence ID" value="KFK30135.1"/>
    <property type="molecule type" value="Genomic_DNA"/>
</dbReference>
<keyword evidence="5" id="KW-0472">Membrane</keyword>
<comment type="subcellular location">
    <subcellularLocation>
        <location evidence="1">Membrane</location>
        <topology evidence="1">Single-pass type I membrane protein</topology>
    </subcellularLocation>
</comment>
<sequence length="125" mass="13303">MSGLRLRLGFLLVLLLCCVSASSVVTYGSAAACGLSQIQAFTQFKSEFNSRGCNQTNYFNGVCCDNTTGAVTALQVPSGCLSGTLNPNSSLFRFHHLRYLSVSYNYSTSSSIPSGLGNLVIFPNP</sequence>
<evidence type="ECO:0000256" key="8">
    <source>
        <dbReference type="SAM" id="SignalP"/>
    </source>
</evidence>
<evidence type="ECO:0000256" key="5">
    <source>
        <dbReference type="ARBA" id="ARBA00023136"/>
    </source>
</evidence>
<dbReference type="InterPro" id="IPR046956">
    <property type="entry name" value="RLP23-like"/>
</dbReference>
<dbReference type="Gramene" id="KFK30135">
    <property type="protein sequence ID" value="KFK30135"/>
    <property type="gene ID" value="AALP_AA7G221500"/>
</dbReference>
<keyword evidence="2" id="KW-0812">Transmembrane</keyword>
<dbReference type="Proteomes" id="UP000029120">
    <property type="component" value="Chromosome 7"/>
</dbReference>
<dbReference type="InterPro" id="IPR032675">
    <property type="entry name" value="LRR_dom_sf"/>
</dbReference>
<keyword evidence="4" id="KW-1133">Transmembrane helix</keyword>
<keyword evidence="6" id="KW-0675">Receptor</keyword>
<keyword evidence="10" id="KW-1185">Reference proteome</keyword>
<dbReference type="PANTHER" id="PTHR48061">
    <property type="entry name" value="LEUCINE-RICH REPEAT RECEPTOR PROTEIN KINASE EMS1-LIKE-RELATED"/>
    <property type="match status" value="1"/>
</dbReference>
<evidence type="ECO:0000313" key="9">
    <source>
        <dbReference type="EMBL" id="KFK30135.1"/>
    </source>
</evidence>
<evidence type="ECO:0000256" key="4">
    <source>
        <dbReference type="ARBA" id="ARBA00022989"/>
    </source>
</evidence>
<dbReference type="AlphaFoldDB" id="A0A087GJT3"/>
<proteinExistence type="predicted"/>
<gene>
    <name evidence="9" type="ordered locus">AALP_Aa7g221500</name>
</gene>
<dbReference type="eggNOG" id="KOG0619">
    <property type="taxonomic scope" value="Eukaryota"/>
</dbReference>
<evidence type="ECO:0000256" key="6">
    <source>
        <dbReference type="ARBA" id="ARBA00023170"/>
    </source>
</evidence>
<protein>
    <recommendedName>
        <fullName evidence="11">Leucine-rich repeat-containing N-terminal plant-type domain-containing protein</fullName>
    </recommendedName>
</protein>